<comment type="caution">
    <text evidence="1">The sequence shown here is derived from an EMBL/GenBank/DDBJ whole genome shotgun (WGS) entry which is preliminary data.</text>
</comment>
<gene>
    <name evidence="1" type="ORF">KQX54_020806</name>
</gene>
<organism evidence="1 2">
    <name type="scientific">Cotesia glomerata</name>
    <name type="common">Lepidopteran parasitic wasp</name>
    <name type="synonym">Apanteles glomeratus</name>
    <dbReference type="NCBI Taxonomy" id="32391"/>
    <lineage>
        <taxon>Eukaryota</taxon>
        <taxon>Metazoa</taxon>
        <taxon>Ecdysozoa</taxon>
        <taxon>Arthropoda</taxon>
        <taxon>Hexapoda</taxon>
        <taxon>Insecta</taxon>
        <taxon>Pterygota</taxon>
        <taxon>Neoptera</taxon>
        <taxon>Endopterygota</taxon>
        <taxon>Hymenoptera</taxon>
        <taxon>Apocrita</taxon>
        <taxon>Ichneumonoidea</taxon>
        <taxon>Braconidae</taxon>
        <taxon>Microgastrinae</taxon>
        <taxon>Cotesia</taxon>
    </lineage>
</organism>
<sequence>MRLTLAVLSSSQRVSGVVPLLIHRVWRIPIGSPCPGRPDGRRRPPWIRAWAEVQTPDWARVFLVYAYEVHHRHPKQDQVQIENQSFDLDAKDQGPRTKELSPEHIIVCVPIQAW</sequence>
<evidence type="ECO:0000313" key="2">
    <source>
        <dbReference type="Proteomes" id="UP000826195"/>
    </source>
</evidence>
<dbReference type="Proteomes" id="UP000826195">
    <property type="component" value="Unassembled WGS sequence"/>
</dbReference>
<accession>A0AAV7I1H3</accession>
<reference evidence="1 2" key="1">
    <citation type="journal article" date="2021" name="J. Hered.">
        <title>A chromosome-level genome assembly of the parasitoid wasp, Cotesia glomerata (Hymenoptera: Braconidae).</title>
        <authorList>
            <person name="Pinto B.J."/>
            <person name="Weis J.J."/>
            <person name="Gamble T."/>
            <person name="Ode P.J."/>
            <person name="Paul R."/>
            <person name="Zaspel J.M."/>
        </authorList>
    </citation>
    <scope>NUCLEOTIDE SEQUENCE [LARGE SCALE GENOMIC DNA]</scope>
    <source>
        <strain evidence="1">CgM1</strain>
    </source>
</reference>
<keyword evidence="2" id="KW-1185">Reference proteome</keyword>
<dbReference type="EMBL" id="JAHXZJ010002609">
    <property type="protein sequence ID" value="KAH0541017.1"/>
    <property type="molecule type" value="Genomic_DNA"/>
</dbReference>
<name>A0AAV7I1H3_COTGL</name>
<proteinExistence type="predicted"/>
<protein>
    <submittedName>
        <fullName evidence="1">Uncharacterized protein</fullName>
    </submittedName>
</protein>
<evidence type="ECO:0000313" key="1">
    <source>
        <dbReference type="EMBL" id="KAH0541017.1"/>
    </source>
</evidence>
<dbReference type="AlphaFoldDB" id="A0AAV7I1H3"/>